<protein>
    <submittedName>
        <fullName evidence="2">Uncharacterized protein</fullName>
    </submittedName>
</protein>
<dbReference type="EMBL" id="KE652214">
    <property type="protein sequence ID" value="EQL03402.1"/>
    <property type="molecule type" value="Genomic_DNA"/>
</dbReference>
<dbReference type="AlphaFoldDB" id="T5ANT1"/>
<name>T5ANT1_OPHSC</name>
<evidence type="ECO:0000256" key="1">
    <source>
        <dbReference type="SAM" id="MobiDB-lite"/>
    </source>
</evidence>
<evidence type="ECO:0000313" key="2">
    <source>
        <dbReference type="EMBL" id="EQL03402.1"/>
    </source>
</evidence>
<reference evidence="2 3" key="1">
    <citation type="journal article" date="2013" name="Chin. Sci. Bull.">
        <title>Genome survey uncovers the secrets of sex and lifestyle in caterpillar fungus.</title>
        <authorList>
            <person name="Hu X."/>
            <person name="Zhang Y."/>
            <person name="Xiao G."/>
            <person name="Zheng P."/>
            <person name="Xia Y."/>
            <person name="Zhang X."/>
            <person name="St Leger R.J."/>
            <person name="Liu X."/>
            <person name="Wang C."/>
        </authorList>
    </citation>
    <scope>NUCLEOTIDE SEQUENCE [LARGE SCALE GENOMIC DNA]</scope>
    <source>
        <strain evidence="3">Co18 / CGMCC 3.14243</strain>
        <tissue evidence="2">Fruit-body</tissue>
    </source>
</reference>
<accession>T5ANT1</accession>
<proteinExistence type="predicted"/>
<sequence>MRDQGNERVVEAKRRKKKEKKEEKKEGEWTRKKKAERKACKCTSDMSTDTWCGNTCRSDLILSLLGGEGRL</sequence>
<dbReference type="Proteomes" id="UP000019374">
    <property type="component" value="Unassembled WGS sequence"/>
</dbReference>
<feature type="compositionally biased region" description="Basic and acidic residues" evidence="1">
    <location>
        <begin position="1"/>
        <end position="12"/>
    </location>
</feature>
<gene>
    <name evidence="2" type="ORF">OCS_00904</name>
</gene>
<dbReference type="HOGENOM" id="CLU_2740711_0_0_1"/>
<evidence type="ECO:0000313" key="3">
    <source>
        <dbReference type="Proteomes" id="UP000019374"/>
    </source>
</evidence>
<feature type="region of interest" description="Disordered" evidence="1">
    <location>
        <begin position="1"/>
        <end position="28"/>
    </location>
</feature>
<organism evidence="2 3">
    <name type="scientific">Ophiocordyceps sinensis (strain Co18 / CGMCC 3.14243)</name>
    <name type="common">Yarsagumba caterpillar fungus</name>
    <name type="synonym">Hirsutella sinensis</name>
    <dbReference type="NCBI Taxonomy" id="911162"/>
    <lineage>
        <taxon>Eukaryota</taxon>
        <taxon>Fungi</taxon>
        <taxon>Dikarya</taxon>
        <taxon>Ascomycota</taxon>
        <taxon>Pezizomycotina</taxon>
        <taxon>Sordariomycetes</taxon>
        <taxon>Hypocreomycetidae</taxon>
        <taxon>Hypocreales</taxon>
        <taxon>Ophiocordycipitaceae</taxon>
        <taxon>Ophiocordyceps</taxon>
    </lineage>
</organism>